<organism evidence="1 2">
    <name type="scientific">Araneus ventricosus</name>
    <name type="common">Orbweaver spider</name>
    <name type="synonym">Epeira ventricosa</name>
    <dbReference type="NCBI Taxonomy" id="182803"/>
    <lineage>
        <taxon>Eukaryota</taxon>
        <taxon>Metazoa</taxon>
        <taxon>Ecdysozoa</taxon>
        <taxon>Arthropoda</taxon>
        <taxon>Chelicerata</taxon>
        <taxon>Arachnida</taxon>
        <taxon>Araneae</taxon>
        <taxon>Araneomorphae</taxon>
        <taxon>Entelegynae</taxon>
        <taxon>Araneoidea</taxon>
        <taxon>Araneidae</taxon>
        <taxon>Araneus</taxon>
    </lineage>
</organism>
<dbReference type="Proteomes" id="UP000499080">
    <property type="component" value="Unassembled WGS sequence"/>
</dbReference>
<gene>
    <name evidence="1" type="ORF">AVEN_21959_1</name>
</gene>
<evidence type="ECO:0000313" key="2">
    <source>
        <dbReference type="Proteomes" id="UP000499080"/>
    </source>
</evidence>
<reference evidence="1 2" key="1">
    <citation type="journal article" date="2019" name="Sci. Rep.">
        <title>Orb-weaving spider Araneus ventricosus genome elucidates the spidroin gene catalogue.</title>
        <authorList>
            <person name="Kono N."/>
            <person name="Nakamura H."/>
            <person name="Ohtoshi R."/>
            <person name="Moran D.A.P."/>
            <person name="Shinohara A."/>
            <person name="Yoshida Y."/>
            <person name="Fujiwara M."/>
            <person name="Mori M."/>
            <person name="Tomita M."/>
            <person name="Arakawa K."/>
        </authorList>
    </citation>
    <scope>NUCLEOTIDE SEQUENCE [LARGE SCALE GENOMIC DNA]</scope>
</reference>
<protein>
    <submittedName>
        <fullName evidence="1">Uncharacterized protein</fullName>
    </submittedName>
</protein>
<keyword evidence="2" id="KW-1185">Reference proteome</keyword>
<comment type="caution">
    <text evidence="1">The sequence shown here is derived from an EMBL/GenBank/DDBJ whole genome shotgun (WGS) entry which is preliminary data.</text>
</comment>
<sequence>MQPICRNTKASLSGICVATVTDASLRNKILKLNSGICIKLTRKHNLILRNKHTSYHSMASSLHTNCITEAYKATGICTDSLRNKHQSLPEMDEQWLTRNRLQVHCSGHAWAH</sequence>
<dbReference type="EMBL" id="BGPR01009435">
    <property type="protein sequence ID" value="GBN40003.1"/>
    <property type="molecule type" value="Genomic_DNA"/>
</dbReference>
<dbReference type="AlphaFoldDB" id="A0A4Y2NMG7"/>
<evidence type="ECO:0000313" key="1">
    <source>
        <dbReference type="EMBL" id="GBN40003.1"/>
    </source>
</evidence>
<name>A0A4Y2NMG7_ARAVE</name>
<proteinExistence type="predicted"/>
<accession>A0A4Y2NMG7</accession>